<gene>
    <name evidence="3" type="ORF">BFG57_01685</name>
</gene>
<sequence length="274" mass="32364">MKRAKQIIERLIFDRPIKIGTRVANRYEICSFIGQGSYGLVYKVKDHELNDICVLKQARRSRKKSYLRSPFHYERISLQKLVLYSYFPNVREEIVENDHYFLAEDIIEGKTFEEIVFHDHKMYSVNEAFTILQQLLEIVEVMHENQIVHRDLRLPNIIVNGDMIKVIDFGLSRSLVNQKKHVQLNSHQCIDEKPLMREIAPQSDLYALGHTTLFLLYSSFQPHNRKEESWEEELTLPNDAVSIIRKLLQRETPYRTASEARREVEAFLFNSITP</sequence>
<dbReference type="InterPro" id="IPR017441">
    <property type="entry name" value="Protein_kinase_ATP_BS"/>
</dbReference>
<feature type="domain" description="Protein kinase" evidence="2">
    <location>
        <begin position="27"/>
        <end position="268"/>
    </location>
</feature>
<dbReference type="Pfam" id="PF00069">
    <property type="entry name" value="Pkinase"/>
    <property type="match status" value="1"/>
</dbReference>
<dbReference type="SMART" id="SM00220">
    <property type="entry name" value="S_TKc"/>
    <property type="match status" value="1"/>
</dbReference>
<dbReference type="Proteomes" id="UP000095209">
    <property type="component" value="Unassembled WGS sequence"/>
</dbReference>
<dbReference type="SUPFAM" id="SSF56112">
    <property type="entry name" value="Protein kinase-like (PK-like)"/>
    <property type="match status" value="1"/>
</dbReference>
<dbReference type="Gene3D" id="1.10.510.10">
    <property type="entry name" value="Transferase(Phosphotransferase) domain 1"/>
    <property type="match status" value="1"/>
</dbReference>
<evidence type="ECO:0000313" key="4">
    <source>
        <dbReference type="Proteomes" id="UP000095209"/>
    </source>
</evidence>
<dbReference type="OrthoDB" id="9788659at2"/>
<dbReference type="RefSeq" id="WP_069717181.1">
    <property type="nucleotide sequence ID" value="NZ_MJEH01000022.1"/>
</dbReference>
<name>A0A1E5LF81_9BACI</name>
<reference evidence="3 4" key="1">
    <citation type="submission" date="2016-08" db="EMBL/GenBank/DDBJ databases">
        <title>Genome of Bacillus solimangrovi GH2-4.</title>
        <authorList>
            <person name="Lim S."/>
            <person name="Kim B.-C."/>
        </authorList>
    </citation>
    <scope>NUCLEOTIDE SEQUENCE [LARGE SCALE GENOMIC DNA]</scope>
    <source>
        <strain evidence="3 4">GH2-4</strain>
    </source>
</reference>
<dbReference type="PROSITE" id="PS50011">
    <property type="entry name" value="PROTEIN_KINASE_DOM"/>
    <property type="match status" value="1"/>
</dbReference>
<dbReference type="PANTHER" id="PTHR24347">
    <property type="entry name" value="SERINE/THREONINE-PROTEIN KINASE"/>
    <property type="match status" value="1"/>
</dbReference>
<keyword evidence="1" id="KW-0067">ATP-binding</keyword>
<dbReference type="Gene3D" id="3.30.200.20">
    <property type="entry name" value="Phosphorylase Kinase, domain 1"/>
    <property type="match status" value="1"/>
</dbReference>
<protein>
    <recommendedName>
        <fullName evidence="2">Protein kinase domain-containing protein</fullName>
    </recommendedName>
</protein>
<organism evidence="3 4">
    <name type="scientific">Bacillus solimangrovi</name>
    <dbReference type="NCBI Taxonomy" id="1305675"/>
    <lineage>
        <taxon>Bacteria</taxon>
        <taxon>Bacillati</taxon>
        <taxon>Bacillota</taxon>
        <taxon>Bacilli</taxon>
        <taxon>Bacillales</taxon>
        <taxon>Bacillaceae</taxon>
        <taxon>Bacillus</taxon>
    </lineage>
</organism>
<comment type="caution">
    <text evidence="3">The sequence shown here is derived from an EMBL/GenBank/DDBJ whole genome shotgun (WGS) entry which is preliminary data.</text>
</comment>
<proteinExistence type="predicted"/>
<dbReference type="InterPro" id="IPR000719">
    <property type="entry name" value="Prot_kinase_dom"/>
</dbReference>
<dbReference type="EMBL" id="MJEH01000022">
    <property type="protein sequence ID" value="OEH92739.1"/>
    <property type="molecule type" value="Genomic_DNA"/>
</dbReference>
<dbReference type="InterPro" id="IPR011009">
    <property type="entry name" value="Kinase-like_dom_sf"/>
</dbReference>
<dbReference type="AlphaFoldDB" id="A0A1E5LF81"/>
<keyword evidence="4" id="KW-1185">Reference proteome</keyword>
<accession>A0A1E5LF81</accession>
<dbReference type="PROSITE" id="PS00107">
    <property type="entry name" value="PROTEIN_KINASE_ATP"/>
    <property type="match status" value="1"/>
</dbReference>
<dbReference type="STRING" id="1305675.BFG57_01685"/>
<evidence type="ECO:0000256" key="1">
    <source>
        <dbReference type="PROSITE-ProRule" id="PRU10141"/>
    </source>
</evidence>
<evidence type="ECO:0000313" key="3">
    <source>
        <dbReference type="EMBL" id="OEH92739.1"/>
    </source>
</evidence>
<keyword evidence="1" id="KW-0547">Nucleotide-binding</keyword>
<dbReference type="GO" id="GO:0004672">
    <property type="term" value="F:protein kinase activity"/>
    <property type="evidence" value="ECO:0007669"/>
    <property type="project" value="InterPro"/>
</dbReference>
<evidence type="ECO:0000259" key="2">
    <source>
        <dbReference type="PROSITE" id="PS50011"/>
    </source>
</evidence>
<dbReference type="GO" id="GO:0005524">
    <property type="term" value="F:ATP binding"/>
    <property type="evidence" value="ECO:0007669"/>
    <property type="project" value="UniProtKB-UniRule"/>
</dbReference>
<feature type="binding site" evidence="1">
    <location>
        <position position="56"/>
    </location>
    <ligand>
        <name>ATP</name>
        <dbReference type="ChEBI" id="CHEBI:30616"/>
    </ligand>
</feature>